<evidence type="ECO:0000313" key="3">
    <source>
        <dbReference type="Proteomes" id="UP000707451"/>
    </source>
</evidence>
<feature type="transmembrane region" description="Helical" evidence="1">
    <location>
        <begin position="31"/>
        <end position="51"/>
    </location>
</feature>
<keyword evidence="1" id="KW-1133">Transmembrane helix</keyword>
<dbReference type="AlphaFoldDB" id="A0A9P8BX67"/>
<dbReference type="EMBL" id="JAHRHY010000002">
    <property type="protein sequence ID" value="KAG9071635.1"/>
    <property type="molecule type" value="Genomic_DNA"/>
</dbReference>
<evidence type="ECO:0000313" key="2">
    <source>
        <dbReference type="EMBL" id="KAG9071635.1"/>
    </source>
</evidence>
<name>A0A9P8BX67_9FUNG</name>
<sequence length="88" mass="9841">MNLFLNREVTLARAENGLMGPQGVSTTDSGLRLMPCIIDAVIFTGASGFLLRKLKDYQIFITPRDRNPHPYQQLIFVLIMGLGQGLIY</sequence>
<keyword evidence="1" id="KW-0812">Transmembrane</keyword>
<reference evidence="2" key="1">
    <citation type="submission" date="2021-06" db="EMBL/GenBank/DDBJ databases">
        <title>Genome Sequence of Mortierella hyaline Strain SCG-10, a Cold-Adapted, Nitrate-Reducing Fungus Isolated from Soil in Minnesota, USA.</title>
        <authorList>
            <person name="Aldossari N."/>
        </authorList>
    </citation>
    <scope>NUCLEOTIDE SEQUENCE</scope>
    <source>
        <strain evidence="2">SCG-10</strain>
    </source>
</reference>
<keyword evidence="3" id="KW-1185">Reference proteome</keyword>
<evidence type="ECO:0000256" key="1">
    <source>
        <dbReference type="SAM" id="Phobius"/>
    </source>
</evidence>
<accession>A0A9P8BX67</accession>
<organism evidence="2 3">
    <name type="scientific">Linnemannia hyalina</name>
    <dbReference type="NCBI Taxonomy" id="64524"/>
    <lineage>
        <taxon>Eukaryota</taxon>
        <taxon>Fungi</taxon>
        <taxon>Fungi incertae sedis</taxon>
        <taxon>Mucoromycota</taxon>
        <taxon>Mortierellomycotina</taxon>
        <taxon>Mortierellomycetes</taxon>
        <taxon>Mortierellales</taxon>
        <taxon>Mortierellaceae</taxon>
        <taxon>Linnemannia</taxon>
    </lineage>
</organism>
<dbReference type="OrthoDB" id="10021397at2759"/>
<protein>
    <submittedName>
        <fullName evidence="2">Uncharacterized protein</fullName>
    </submittedName>
</protein>
<dbReference type="Proteomes" id="UP000707451">
    <property type="component" value="Unassembled WGS sequence"/>
</dbReference>
<comment type="caution">
    <text evidence="2">The sequence shown here is derived from an EMBL/GenBank/DDBJ whole genome shotgun (WGS) entry which is preliminary data.</text>
</comment>
<proteinExistence type="predicted"/>
<keyword evidence="1" id="KW-0472">Membrane</keyword>
<gene>
    <name evidence="2" type="ORF">KI688_005848</name>
</gene>